<evidence type="ECO:0000259" key="3">
    <source>
        <dbReference type="Pfam" id="PF21771"/>
    </source>
</evidence>
<reference evidence="4 5" key="1">
    <citation type="submission" date="2011-07" db="EMBL/GenBank/DDBJ databases">
        <authorList>
            <person name="Coyne R."/>
            <person name="Brami D."/>
            <person name="Johnson J."/>
            <person name="Hostetler J."/>
            <person name="Hannick L."/>
            <person name="Clark T."/>
            <person name="Cassidy-Hanley D."/>
            <person name="Inman J."/>
        </authorList>
    </citation>
    <scope>NUCLEOTIDE SEQUENCE [LARGE SCALE GENOMIC DNA]</scope>
    <source>
        <strain evidence="4 5">G5</strain>
    </source>
</reference>
<dbReference type="eggNOG" id="ENOG502QPV7">
    <property type="taxonomic scope" value="Eukaryota"/>
</dbReference>
<dbReference type="OrthoDB" id="264785at2759"/>
<name>G0QJG7_ICHMU</name>
<dbReference type="Proteomes" id="UP000008983">
    <property type="component" value="Unassembled WGS sequence"/>
</dbReference>
<protein>
    <recommendedName>
        <fullName evidence="3">Cilia- and flagella-associated protein 58 central coiled coil domain-containing protein</fullName>
    </recommendedName>
</protein>
<accession>G0QJG7</accession>
<dbReference type="OMA" id="YTERECL"/>
<sequence length="490" mass="58353">METAFPSDFEHSENQQVQEKHELKINLLIQKQLHNKNKALMNSQLCLKNKINEEIQVVKYEKEKYGDQAAQANAKYFHALEEIKLKDNLISEFIKKNIETEAKLKQQQNLYESVRQEQNFFSKNLTEAQKDLEEIKKKQKIVNQQISQLKEEIDVKQKLLLQEHINHKKKDEVAKDKAAQSLKYKAEMGEKIIIIKQFQQDISKLRYMISESESQRQKLQEEYELVVTERDILSTQLIRRNTEAALLYEKIKINQATLKKGEILYAQRLGDIIIWKSKIADLLLEIKYFKTQTKTICEMQKEVRNLSKELIEEKLRVKFLSQEFSNPLNIHRWRKLETTDYEAYELLLKIQSLQKRLIQKSEIVIQKENNIKNKDIELQKLKLEMKRQPSNEEEQMIQVFQDTLKQKTVQLKAMNGEITIYQSHLNEYKMEIDRLNKDLQQTNKKYYAQKKVQQQKMEQSYKFNQASKLKINLPDKRIVGGGFNIILYHS</sequence>
<dbReference type="InParanoid" id="G0QJG7"/>
<feature type="coiled-coil region" evidence="2">
    <location>
        <begin position="202"/>
        <end position="229"/>
    </location>
</feature>
<dbReference type="GO" id="GO:0005856">
    <property type="term" value="C:cytoskeleton"/>
    <property type="evidence" value="ECO:0007669"/>
    <property type="project" value="TreeGrafter"/>
</dbReference>
<keyword evidence="5" id="KW-1185">Reference proteome</keyword>
<evidence type="ECO:0000313" key="5">
    <source>
        <dbReference type="Proteomes" id="UP000008983"/>
    </source>
</evidence>
<feature type="domain" description="Cilia- and flagella-associated protein 58 central coiled coil" evidence="3">
    <location>
        <begin position="55"/>
        <end position="282"/>
    </location>
</feature>
<dbReference type="RefSeq" id="XP_004039940.1">
    <property type="nucleotide sequence ID" value="XM_004039892.1"/>
</dbReference>
<dbReference type="Pfam" id="PF21771">
    <property type="entry name" value="CFAP58_CC"/>
    <property type="match status" value="1"/>
</dbReference>
<evidence type="ECO:0000256" key="1">
    <source>
        <dbReference type="ARBA" id="ARBA00023054"/>
    </source>
</evidence>
<evidence type="ECO:0000313" key="4">
    <source>
        <dbReference type="EMBL" id="EGR34636.1"/>
    </source>
</evidence>
<dbReference type="PANTHER" id="PTHR32083:SF0">
    <property type="entry name" value="CILIA AND FLAGELLA-ASSOCIATED PROTEIN 58"/>
    <property type="match status" value="1"/>
</dbReference>
<feature type="coiled-coil region" evidence="2">
    <location>
        <begin position="418"/>
        <end position="456"/>
    </location>
</feature>
<proteinExistence type="predicted"/>
<keyword evidence="1 2" id="KW-0175">Coiled coil</keyword>
<dbReference type="InterPro" id="IPR049270">
    <property type="entry name" value="CFAP58_CC"/>
</dbReference>
<dbReference type="AlphaFoldDB" id="G0QJG7"/>
<evidence type="ECO:0000256" key="2">
    <source>
        <dbReference type="SAM" id="Coils"/>
    </source>
</evidence>
<gene>
    <name evidence="4" type="ORF">IMG5_005290</name>
</gene>
<organism evidence="4 5">
    <name type="scientific">Ichthyophthirius multifiliis</name>
    <name type="common">White spot disease agent</name>
    <name type="synonym">Ich</name>
    <dbReference type="NCBI Taxonomy" id="5932"/>
    <lineage>
        <taxon>Eukaryota</taxon>
        <taxon>Sar</taxon>
        <taxon>Alveolata</taxon>
        <taxon>Ciliophora</taxon>
        <taxon>Intramacronucleata</taxon>
        <taxon>Oligohymenophorea</taxon>
        <taxon>Hymenostomatida</taxon>
        <taxon>Ophryoglenina</taxon>
        <taxon>Ichthyophthirius</taxon>
    </lineage>
</organism>
<dbReference type="STRING" id="857967.G0QJG7"/>
<dbReference type="GeneID" id="14910830"/>
<dbReference type="EMBL" id="GL983066">
    <property type="protein sequence ID" value="EGR34636.1"/>
    <property type="molecule type" value="Genomic_DNA"/>
</dbReference>
<feature type="coiled-coil region" evidence="2">
    <location>
        <begin position="97"/>
        <end position="152"/>
    </location>
</feature>
<dbReference type="PANTHER" id="PTHR32083">
    <property type="entry name" value="CILIA AND FLAGELLA-ASSOCIATED PROTEIN 58-RELATED"/>
    <property type="match status" value="1"/>
</dbReference>